<keyword evidence="1" id="KW-0472">Membrane</keyword>
<keyword evidence="1" id="KW-0812">Transmembrane</keyword>
<protein>
    <submittedName>
        <fullName evidence="2">Uncharacterized protein</fullName>
    </submittedName>
</protein>
<feature type="transmembrane region" description="Helical" evidence="1">
    <location>
        <begin position="12"/>
        <end position="35"/>
    </location>
</feature>
<organism evidence="2">
    <name type="scientific">Anguilla anguilla</name>
    <name type="common">European freshwater eel</name>
    <name type="synonym">Muraena anguilla</name>
    <dbReference type="NCBI Taxonomy" id="7936"/>
    <lineage>
        <taxon>Eukaryota</taxon>
        <taxon>Metazoa</taxon>
        <taxon>Chordata</taxon>
        <taxon>Craniata</taxon>
        <taxon>Vertebrata</taxon>
        <taxon>Euteleostomi</taxon>
        <taxon>Actinopterygii</taxon>
        <taxon>Neopterygii</taxon>
        <taxon>Teleostei</taxon>
        <taxon>Anguilliformes</taxon>
        <taxon>Anguillidae</taxon>
        <taxon>Anguilla</taxon>
    </lineage>
</organism>
<evidence type="ECO:0000256" key="1">
    <source>
        <dbReference type="SAM" id="Phobius"/>
    </source>
</evidence>
<dbReference type="AlphaFoldDB" id="A0A0E9X540"/>
<accession>A0A0E9X540</accession>
<proteinExistence type="predicted"/>
<evidence type="ECO:0000313" key="2">
    <source>
        <dbReference type="EMBL" id="JAH97000.1"/>
    </source>
</evidence>
<sequence>MFLIYRYRHNPWIIINQLAPISVPSFVNMLCYIFTLNGYLLSQPCLSFQVYCNRDKKLLLSHFVHKPEELHQLSNMLLTTDITMPAMIGGCPQGPRK</sequence>
<name>A0A0E9X540_ANGAN</name>
<reference evidence="2" key="1">
    <citation type="submission" date="2014-11" db="EMBL/GenBank/DDBJ databases">
        <authorList>
            <person name="Amaro Gonzalez C."/>
        </authorList>
    </citation>
    <scope>NUCLEOTIDE SEQUENCE</scope>
</reference>
<reference evidence="2" key="2">
    <citation type="journal article" date="2015" name="Fish Shellfish Immunol.">
        <title>Early steps in the European eel (Anguilla anguilla)-Vibrio vulnificus interaction in the gills: Role of the RtxA13 toxin.</title>
        <authorList>
            <person name="Callol A."/>
            <person name="Pajuelo D."/>
            <person name="Ebbesson L."/>
            <person name="Teles M."/>
            <person name="MacKenzie S."/>
            <person name="Amaro C."/>
        </authorList>
    </citation>
    <scope>NUCLEOTIDE SEQUENCE</scope>
</reference>
<keyword evidence="1" id="KW-1133">Transmembrane helix</keyword>
<dbReference type="EMBL" id="GBXM01011577">
    <property type="protein sequence ID" value="JAH97000.1"/>
    <property type="molecule type" value="Transcribed_RNA"/>
</dbReference>